<dbReference type="PANTHER" id="PTHR45833:SF1">
    <property type="entry name" value="METHIONINE SYNTHASE"/>
    <property type="match status" value="1"/>
</dbReference>
<dbReference type="InterPro" id="IPR050554">
    <property type="entry name" value="Met_Synthase/Corrinoid"/>
</dbReference>
<evidence type="ECO:0000256" key="2">
    <source>
        <dbReference type="ARBA" id="ARBA00023285"/>
    </source>
</evidence>
<sequence length="82" mass="8250">FIEAAEEHDAQIIAMSALLTTTMVSMKDVVNAVQTGSIAGKVKTLVGGAPITQAFCDEIGADGFAPDAASAAEVAKKLVGAD</sequence>
<evidence type="ECO:0000256" key="1">
    <source>
        <dbReference type="ARBA" id="ARBA00022723"/>
    </source>
</evidence>
<dbReference type="GO" id="GO:0031419">
    <property type="term" value="F:cobalamin binding"/>
    <property type="evidence" value="ECO:0007669"/>
    <property type="project" value="InterPro"/>
</dbReference>
<reference evidence="4" key="1">
    <citation type="journal article" date="2014" name="Front. Microbiol.">
        <title>High frequency of phylogenetically diverse reductive dehalogenase-homologous genes in deep subseafloor sedimentary metagenomes.</title>
        <authorList>
            <person name="Kawai M."/>
            <person name="Futagami T."/>
            <person name="Toyoda A."/>
            <person name="Takaki Y."/>
            <person name="Nishi S."/>
            <person name="Hori S."/>
            <person name="Arai W."/>
            <person name="Tsubouchi T."/>
            <person name="Morono Y."/>
            <person name="Uchiyama I."/>
            <person name="Ito T."/>
            <person name="Fujiyama A."/>
            <person name="Inagaki F."/>
            <person name="Takami H."/>
        </authorList>
    </citation>
    <scope>NUCLEOTIDE SEQUENCE</scope>
    <source>
        <strain evidence="4">Expedition CK06-06</strain>
    </source>
</reference>
<keyword evidence="2" id="KW-0170">Cobalt</keyword>
<name>X0Y9A1_9ZZZZ</name>
<dbReference type="GO" id="GO:0046653">
    <property type="term" value="P:tetrahydrofolate metabolic process"/>
    <property type="evidence" value="ECO:0007669"/>
    <property type="project" value="TreeGrafter"/>
</dbReference>
<feature type="non-terminal residue" evidence="4">
    <location>
        <position position="1"/>
    </location>
</feature>
<dbReference type="Gene3D" id="3.40.50.280">
    <property type="entry name" value="Cobalamin-binding domain"/>
    <property type="match status" value="1"/>
</dbReference>
<dbReference type="GO" id="GO:0050667">
    <property type="term" value="P:homocysteine metabolic process"/>
    <property type="evidence" value="ECO:0007669"/>
    <property type="project" value="TreeGrafter"/>
</dbReference>
<dbReference type="Pfam" id="PF02310">
    <property type="entry name" value="B12-binding"/>
    <property type="match status" value="1"/>
</dbReference>
<dbReference type="AlphaFoldDB" id="X0Y9A1"/>
<proteinExistence type="predicted"/>
<organism evidence="4">
    <name type="scientific">marine sediment metagenome</name>
    <dbReference type="NCBI Taxonomy" id="412755"/>
    <lineage>
        <taxon>unclassified sequences</taxon>
        <taxon>metagenomes</taxon>
        <taxon>ecological metagenomes</taxon>
    </lineage>
</organism>
<accession>X0Y9A1</accession>
<dbReference type="PANTHER" id="PTHR45833">
    <property type="entry name" value="METHIONINE SYNTHASE"/>
    <property type="match status" value="1"/>
</dbReference>
<gene>
    <name evidence="4" type="ORF">S01H1_78176</name>
</gene>
<dbReference type="InterPro" id="IPR006158">
    <property type="entry name" value="Cobalamin-bd"/>
</dbReference>
<feature type="domain" description="B12-binding" evidence="3">
    <location>
        <begin position="1"/>
        <end position="82"/>
    </location>
</feature>
<dbReference type="GO" id="GO:0005829">
    <property type="term" value="C:cytosol"/>
    <property type="evidence" value="ECO:0007669"/>
    <property type="project" value="TreeGrafter"/>
</dbReference>
<evidence type="ECO:0000313" key="4">
    <source>
        <dbReference type="EMBL" id="GAG43882.1"/>
    </source>
</evidence>
<protein>
    <recommendedName>
        <fullName evidence="3">B12-binding domain-containing protein</fullName>
    </recommendedName>
</protein>
<keyword evidence="1" id="KW-0479">Metal-binding</keyword>
<comment type="caution">
    <text evidence="4">The sequence shown here is derived from an EMBL/GenBank/DDBJ whole genome shotgun (WGS) entry which is preliminary data.</text>
</comment>
<dbReference type="InterPro" id="IPR036724">
    <property type="entry name" value="Cobalamin-bd_sf"/>
</dbReference>
<dbReference type="GO" id="GO:0046872">
    <property type="term" value="F:metal ion binding"/>
    <property type="evidence" value="ECO:0007669"/>
    <property type="project" value="UniProtKB-KW"/>
</dbReference>
<dbReference type="PROSITE" id="PS51332">
    <property type="entry name" value="B12_BINDING"/>
    <property type="match status" value="1"/>
</dbReference>
<dbReference type="GO" id="GO:0008705">
    <property type="term" value="F:methionine synthase activity"/>
    <property type="evidence" value="ECO:0007669"/>
    <property type="project" value="TreeGrafter"/>
</dbReference>
<dbReference type="EMBL" id="BARS01052596">
    <property type="protein sequence ID" value="GAG43882.1"/>
    <property type="molecule type" value="Genomic_DNA"/>
</dbReference>
<dbReference type="SUPFAM" id="SSF52242">
    <property type="entry name" value="Cobalamin (vitamin B12)-binding domain"/>
    <property type="match status" value="1"/>
</dbReference>
<evidence type="ECO:0000259" key="3">
    <source>
        <dbReference type="PROSITE" id="PS51332"/>
    </source>
</evidence>